<organism evidence="9 10">
    <name type="scientific">Fodinibius salipaludis</name>
    <dbReference type="NCBI Taxonomy" id="2032627"/>
    <lineage>
        <taxon>Bacteria</taxon>
        <taxon>Pseudomonadati</taxon>
        <taxon>Balneolota</taxon>
        <taxon>Balneolia</taxon>
        <taxon>Balneolales</taxon>
        <taxon>Balneolaceae</taxon>
        <taxon>Fodinibius</taxon>
    </lineage>
</organism>
<evidence type="ECO:0000313" key="9">
    <source>
        <dbReference type="EMBL" id="PAU93394.1"/>
    </source>
</evidence>
<evidence type="ECO:0000313" key="10">
    <source>
        <dbReference type="Proteomes" id="UP000218831"/>
    </source>
</evidence>
<sequence>MNPERFKNFGIGFGFLLIQFMLFRHLKIMQIQPDLLLIFLVWYMARKDRTAALLMAAGLGFLQDAMLDLWGLNMFSKTLLVFMTYNFIPRGSKKQLLIGQVFLTIAIAAVIHNLIFLGLNFAIESYTGEQYFWRHLIGSSLYTAFLASFIQLFRTN</sequence>
<evidence type="ECO:0000256" key="3">
    <source>
        <dbReference type="ARBA" id="ARBA00022475"/>
    </source>
</evidence>
<dbReference type="GO" id="GO:0005886">
    <property type="term" value="C:plasma membrane"/>
    <property type="evidence" value="ECO:0007669"/>
    <property type="project" value="UniProtKB-SubCell"/>
</dbReference>
<protein>
    <submittedName>
        <fullName evidence="9">Rod shape-determining protein MreD</fullName>
    </submittedName>
</protein>
<evidence type="ECO:0000256" key="6">
    <source>
        <dbReference type="ARBA" id="ARBA00022989"/>
    </source>
</evidence>
<evidence type="ECO:0000256" key="1">
    <source>
        <dbReference type="ARBA" id="ARBA00004651"/>
    </source>
</evidence>
<dbReference type="OrthoDB" id="1495096at2"/>
<keyword evidence="7 8" id="KW-0472">Membrane</keyword>
<keyword evidence="5" id="KW-0133">Cell shape</keyword>
<proteinExistence type="inferred from homology"/>
<dbReference type="GO" id="GO:0008360">
    <property type="term" value="P:regulation of cell shape"/>
    <property type="evidence" value="ECO:0007669"/>
    <property type="project" value="UniProtKB-KW"/>
</dbReference>
<dbReference type="NCBIfam" id="TIGR03426">
    <property type="entry name" value="shape_MreD"/>
    <property type="match status" value="1"/>
</dbReference>
<comment type="similarity">
    <text evidence="2">Belongs to the MreD family.</text>
</comment>
<gene>
    <name evidence="9" type="primary">mreD</name>
    <name evidence="9" type="ORF">CK503_11700</name>
</gene>
<dbReference type="AlphaFoldDB" id="A0A2A2G8Q8"/>
<keyword evidence="10" id="KW-1185">Reference proteome</keyword>
<feature type="transmembrane region" description="Helical" evidence="8">
    <location>
        <begin position="51"/>
        <end position="75"/>
    </location>
</feature>
<name>A0A2A2G8Q8_9BACT</name>
<feature type="transmembrane region" description="Helical" evidence="8">
    <location>
        <begin position="28"/>
        <end position="45"/>
    </location>
</feature>
<comment type="subcellular location">
    <subcellularLocation>
        <location evidence="1">Cell membrane</location>
        <topology evidence="1">Multi-pass membrane protein</topology>
    </subcellularLocation>
</comment>
<dbReference type="Pfam" id="PF04093">
    <property type="entry name" value="MreD"/>
    <property type="match status" value="1"/>
</dbReference>
<feature type="transmembrane region" description="Helical" evidence="8">
    <location>
        <begin position="131"/>
        <end position="153"/>
    </location>
</feature>
<evidence type="ECO:0000256" key="8">
    <source>
        <dbReference type="SAM" id="Phobius"/>
    </source>
</evidence>
<dbReference type="RefSeq" id="WP_095607006.1">
    <property type="nucleotide sequence ID" value="NZ_NSKE01000008.1"/>
</dbReference>
<evidence type="ECO:0000256" key="2">
    <source>
        <dbReference type="ARBA" id="ARBA00007776"/>
    </source>
</evidence>
<dbReference type="Proteomes" id="UP000218831">
    <property type="component" value="Unassembled WGS sequence"/>
</dbReference>
<accession>A0A2A2G8Q8</accession>
<feature type="transmembrane region" description="Helical" evidence="8">
    <location>
        <begin position="96"/>
        <end position="119"/>
    </location>
</feature>
<keyword evidence="3" id="KW-1003">Cell membrane</keyword>
<feature type="transmembrane region" description="Helical" evidence="8">
    <location>
        <begin position="6"/>
        <end position="23"/>
    </location>
</feature>
<evidence type="ECO:0000256" key="5">
    <source>
        <dbReference type="ARBA" id="ARBA00022960"/>
    </source>
</evidence>
<dbReference type="InterPro" id="IPR007227">
    <property type="entry name" value="Cell_shape_determining_MreD"/>
</dbReference>
<reference evidence="9 10" key="1">
    <citation type="submission" date="2017-08" db="EMBL/GenBank/DDBJ databases">
        <title>Aliifodinibius alkalisoli sp. nov., isolated from saline alkaline soil.</title>
        <authorList>
            <person name="Liu D."/>
            <person name="Zhang G."/>
        </authorList>
    </citation>
    <scope>NUCLEOTIDE SEQUENCE [LARGE SCALE GENOMIC DNA]</scope>
    <source>
        <strain evidence="9 10">WN023</strain>
    </source>
</reference>
<dbReference type="EMBL" id="NSKE01000008">
    <property type="protein sequence ID" value="PAU93394.1"/>
    <property type="molecule type" value="Genomic_DNA"/>
</dbReference>
<evidence type="ECO:0000256" key="7">
    <source>
        <dbReference type="ARBA" id="ARBA00023136"/>
    </source>
</evidence>
<evidence type="ECO:0000256" key="4">
    <source>
        <dbReference type="ARBA" id="ARBA00022692"/>
    </source>
</evidence>
<keyword evidence="4 8" id="KW-0812">Transmembrane</keyword>
<comment type="caution">
    <text evidence="9">The sequence shown here is derived from an EMBL/GenBank/DDBJ whole genome shotgun (WGS) entry which is preliminary data.</text>
</comment>
<keyword evidence="6 8" id="KW-1133">Transmembrane helix</keyword>